<reference evidence="2" key="1">
    <citation type="journal article" date="2020" name="Stud. Mycol.">
        <title>101 Dothideomycetes genomes: a test case for predicting lifestyles and emergence of pathogens.</title>
        <authorList>
            <person name="Haridas S."/>
            <person name="Albert R."/>
            <person name="Binder M."/>
            <person name="Bloem J."/>
            <person name="Labutti K."/>
            <person name="Salamov A."/>
            <person name="Andreopoulos B."/>
            <person name="Baker S."/>
            <person name="Barry K."/>
            <person name="Bills G."/>
            <person name="Bluhm B."/>
            <person name="Cannon C."/>
            <person name="Castanera R."/>
            <person name="Culley D."/>
            <person name="Daum C."/>
            <person name="Ezra D."/>
            <person name="Gonzalez J."/>
            <person name="Henrissat B."/>
            <person name="Kuo A."/>
            <person name="Liang C."/>
            <person name="Lipzen A."/>
            <person name="Lutzoni F."/>
            <person name="Magnuson J."/>
            <person name="Mondo S."/>
            <person name="Nolan M."/>
            <person name="Ohm R."/>
            <person name="Pangilinan J."/>
            <person name="Park H.-J."/>
            <person name="Ramirez L."/>
            <person name="Alfaro M."/>
            <person name="Sun H."/>
            <person name="Tritt A."/>
            <person name="Yoshinaga Y."/>
            <person name="Zwiers L.-H."/>
            <person name="Turgeon B."/>
            <person name="Goodwin S."/>
            <person name="Spatafora J."/>
            <person name="Crous P."/>
            <person name="Grigoriev I."/>
        </authorList>
    </citation>
    <scope>NUCLEOTIDE SEQUENCE</scope>
    <source>
        <strain evidence="2">CBS 109.77</strain>
    </source>
</reference>
<proteinExistence type="predicted"/>
<keyword evidence="1" id="KW-0732">Signal</keyword>
<dbReference type="OrthoDB" id="3643156at2759"/>
<feature type="signal peptide" evidence="1">
    <location>
        <begin position="1"/>
        <end position="19"/>
    </location>
</feature>
<evidence type="ECO:0000256" key="1">
    <source>
        <dbReference type="SAM" id="SignalP"/>
    </source>
</evidence>
<sequence>MKVSLLLLLPLVSSYVISARHKHPVEPQDDVVGVGIHFSMSYATAAVRYESGKVENLVMLDADANYIRSMARWADGESKRRCDTLWGKLQCSTAQVLRWSKKRLGLPATTDVGALAAFLQQVKTEVETSLEVKAEKKGHPGAIEVSNILPIFPTLPALEEEDIQDALEYVGLDWVPAVRQSSQFYHETNAAFAGLGNGLCKSWKDARECAKQEAAMMTEHILFLKFDDVSFSATLQYMQTAYHQQGIYAQALDMAHGRDALPVYEIARAKFWARIHEVIVDVAGALQKPPNKIVMMGMFGTDLEFVEVVKAALWEVLEFDVSQLVYANSRTMSRMSAARGAAEFAARSQHWRKSGRKTEESDIPEL</sequence>
<keyword evidence="3" id="KW-1185">Reference proteome</keyword>
<dbReference type="Proteomes" id="UP000799757">
    <property type="component" value="Unassembled WGS sequence"/>
</dbReference>
<protein>
    <submittedName>
        <fullName evidence="2">Uncharacterized protein</fullName>
    </submittedName>
</protein>
<feature type="chain" id="PRO_5025468113" evidence="1">
    <location>
        <begin position="20"/>
        <end position="366"/>
    </location>
</feature>
<organism evidence="2 3">
    <name type="scientific">Melanomma pulvis-pyrius CBS 109.77</name>
    <dbReference type="NCBI Taxonomy" id="1314802"/>
    <lineage>
        <taxon>Eukaryota</taxon>
        <taxon>Fungi</taxon>
        <taxon>Dikarya</taxon>
        <taxon>Ascomycota</taxon>
        <taxon>Pezizomycotina</taxon>
        <taxon>Dothideomycetes</taxon>
        <taxon>Pleosporomycetidae</taxon>
        <taxon>Pleosporales</taxon>
        <taxon>Melanommataceae</taxon>
        <taxon>Melanomma</taxon>
    </lineage>
</organism>
<evidence type="ECO:0000313" key="3">
    <source>
        <dbReference type="Proteomes" id="UP000799757"/>
    </source>
</evidence>
<accession>A0A6A6X1C4</accession>
<dbReference type="EMBL" id="MU002102">
    <property type="protein sequence ID" value="KAF2789965.1"/>
    <property type="molecule type" value="Genomic_DNA"/>
</dbReference>
<name>A0A6A6X1C4_9PLEO</name>
<dbReference type="AlphaFoldDB" id="A0A6A6X1C4"/>
<gene>
    <name evidence="2" type="ORF">K505DRAFT_327898</name>
</gene>
<evidence type="ECO:0000313" key="2">
    <source>
        <dbReference type="EMBL" id="KAF2789965.1"/>
    </source>
</evidence>